<evidence type="ECO:0000313" key="7">
    <source>
        <dbReference type="EMBL" id="GEO15420.1"/>
    </source>
</evidence>
<proteinExistence type="predicted"/>
<evidence type="ECO:0000256" key="2">
    <source>
        <dbReference type="ARBA" id="ARBA00022692"/>
    </source>
</evidence>
<feature type="transmembrane region" description="Helical" evidence="5">
    <location>
        <begin position="303"/>
        <end position="325"/>
    </location>
</feature>
<feature type="transmembrane region" description="Helical" evidence="5">
    <location>
        <begin position="178"/>
        <end position="195"/>
    </location>
</feature>
<keyword evidence="2 5" id="KW-0812">Transmembrane</keyword>
<feature type="transmembrane region" description="Helical" evidence="5">
    <location>
        <begin position="240"/>
        <end position="260"/>
    </location>
</feature>
<accession>A0A512BTZ5</accession>
<dbReference type="PANTHER" id="PTHR32322">
    <property type="entry name" value="INNER MEMBRANE TRANSPORTER"/>
    <property type="match status" value="1"/>
</dbReference>
<dbReference type="AlphaFoldDB" id="A0A512BTZ5"/>
<protein>
    <submittedName>
        <fullName evidence="7">ABC transporter permease</fullName>
    </submittedName>
</protein>
<keyword evidence="3 5" id="KW-1133">Transmembrane helix</keyword>
<evidence type="ECO:0000256" key="3">
    <source>
        <dbReference type="ARBA" id="ARBA00022989"/>
    </source>
</evidence>
<evidence type="ECO:0000256" key="4">
    <source>
        <dbReference type="ARBA" id="ARBA00023136"/>
    </source>
</evidence>
<evidence type="ECO:0000256" key="5">
    <source>
        <dbReference type="SAM" id="Phobius"/>
    </source>
</evidence>
<feature type="transmembrane region" description="Helical" evidence="5">
    <location>
        <begin position="150"/>
        <end position="172"/>
    </location>
</feature>
<dbReference type="EMBL" id="BJYU01000041">
    <property type="protein sequence ID" value="GEO15420.1"/>
    <property type="molecule type" value="Genomic_DNA"/>
</dbReference>
<dbReference type="SUPFAM" id="SSF103481">
    <property type="entry name" value="Multidrug resistance efflux transporter EmrE"/>
    <property type="match status" value="2"/>
</dbReference>
<feature type="transmembrane region" description="Helical" evidence="5">
    <location>
        <begin position="272"/>
        <end position="291"/>
    </location>
</feature>
<feature type="transmembrane region" description="Helical" evidence="5">
    <location>
        <begin position="89"/>
        <end position="111"/>
    </location>
</feature>
<keyword evidence="8" id="KW-1185">Reference proteome</keyword>
<evidence type="ECO:0000313" key="8">
    <source>
        <dbReference type="Proteomes" id="UP000321085"/>
    </source>
</evidence>
<feature type="transmembrane region" description="Helical" evidence="5">
    <location>
        <begin position="59"/>
        <end position="77"/>
    </location>
</feature>
<comment type="caution">
    <text evidence="7">The sequence shown here is derived from an EMBL/GenBank/DDBJ whole genome shotgun (WGS) entry which is preliminary data.</text>
</comment>
<dbReference type="InterPro" id="IPR050638">
    <property type="entry name" value="AA-Vitamin_Transporters"/>
</dbReference>
<dbReference type="InterPro" id="IPR037185">
    <property type="entry name" value="EmrE-like"/>
</dbReference>
<gene>
    <name evidence="7" type="ORF">MAE02_31160</name>
</gene>
<evidence type="ECO:0000259" key="6">
    <source>
        <dbReference type="Pfam" id="PF00892"/>
    </source>
</evidence>
<dbReference type="Proteomes" id="UP000321085">
    <property type="component" value="Unassembled WGS sequence"/>
</dbReference>
<feature type="transmembrane region" description="Helical" evidence="5">
    <location>
        <begin position="207"/>
        <end position="228"/>
    </location>
</feature>
<dbReference type="GO" id="GO:0016020">
    <property type="term" value="C:membrane"/>
    <property type="evidence" value="ECO:0007669"/>
    <property type="project" value="UniProtKB-SubCell"/>
</dbReference>
<evidence type="ECO:0000256" key="1">
    <source>
        <dbReference type="ARBA" id="ARBA00004141"/>
    </source>
</evidence>
<dbReference type="PANTHER" id="PTHR32322:SF9">
    <property type="entry name" value="AMINO-ACID METABOLITE EFFLUX PUMP-RELATED"/>
    <property type="match status" value="1"/>
</dbReference>
<feature type="transmembrane region" description="Helical" evidence="5">
    <location>
        <begin position="123"/>
        <end position="141"/>
    </location>
</feature>
<feature type="transmembrane region" description="Helical" evidence="5">
    <location>
        <begin position="32"/>
        <end position="53"/>
    </location>
</feature>
<sequence>MGCLERGKAGLKPGNVTMPSASIHKTMTASDWGLLIILSVLWGGSFLFIGIAVKELPPLTIVASRIALAAAALYLILRVTGASLPQGRQVWAAFLGMGILNNVIPMSLIVWGQGHITSGSASILNATTPLFTVLVAHVLTVDERLTRQRFIGVIVGFAGVAVMIGAAAFQAWNVSIPAQLAVLAAALSYAFAGVFGRRFRAMGIAPLATAAGQVTASSAILLPLSFIIDRPWSLPAPSGGAVLSLVGLALVSTALAYILFFRLLARAGATNAGLVTFLIPVSAVLLGTMFLGETLEVRHMAGMALISAGLLLIDGRLIPAVAGAISARRPATRGNG</sequence>
<feature type="domain" description="EamA" evidence="6">
    <location>
        <begin position="179"/>
        <end position="313"/>
    </location>
</feature>
<dbReference type="InterPro" id="IPR000620">
    <property type="entry name" value="EamA_dom"/>
</dbReference>
<comment type="subcellular location">
    <subcellularLocation>
        <location evidence="1">Membrane</location>
        <topology evidence="1">Multi-pass membrane protein</topology>
    </subcellularLocation>
</comment>
<reference evidence="7 8" key="1">
    <citation type="submission" date="2019-07" db="EMBL/GenBank/DDBJ databases">
        <title>Whole genome shotgun sequence of Microvirga aerophila NBRC 106136.</title>
        <authorList>
            <person name="Hosoyama A."/>
            <person name="Uohara A."/>
            <person name="Ohji S."/>
            <person name="Ichikawa N."/>
        </authorList>
    </citation>
    <scope>NUCLEOTIDE SEQUENCE [LARGE SCALE GENOMIC DNA]</scope>
    <source>
        <strain evidence="7 8">NBRC 106136</strain>
    </source>
</reference>
<dbReference type="Pfam" id="PF00892">
    <property type="entry name" value="EamA"/>
    <property type="match status" value="2"/>
</dbReference>
<organism evidence="7 8">
    <name type="scientific">Microvirga aerophila</name>
    <dbReference type="NCBI Taxonomy" id="670291"/>
    <lineage>
        <taxon>Bacteria</taxon>
        <taxon>Pseudomonadati</taxon>
        <taxon>Pseudomonadota</taxon>
        <taxon>Alphaproteobacteria</taxon>
        <taxon>Hyphomicrobiales</taxon>
        <taxon>Methylobacteriaceae</taxon>
        <taxon>Microvirga</taxon>
    </lineage>
</organism>
<feature type="domain" description="EamA" evidence="6">
    <location>
        <begin position="34"/>
        <end position="164"/>
    </location>
</feature>
<keyword evidence="4 5" id="KW-0472">Membrane</keyword>
<name>A0A512BTZ5_9HYPH</name>